<proteinExistence type="predicted"/>
<dbReference type="EMBL" id="RJKE01000001">
    <property type="protein sequence ID" value="ROO87445.1"/>
    <property type="molecule type" value="Genomic_DNA"/>
</dbReference>
<dbReference type="OrthoDB" id="3474657at2"/>
<keyword evidence="2" id="KW-1185">Reference proteome</keyword>
<gene>
    <name evidence="1" type="ORF">EDD29_5053</name>
</gene>
<evidence type="ECO:0000313" key="1">
    <source>
        <dbReference type="EMBL" id="ROO87445.1"/>
    </source>
</evidence>
<dbReference type="RefSeq" id="WP_123666729.1">
    <property type="nucleotide sequence ID" value="NZ_RJKE01000001.1"/>
</dbReference>
<reference evidence="1 2" key="1">
    <citation type="submission" date="2018-11" db="EMBL/GenBank/DDBJ databases">
        <title>Sequencing the genomes of 1000 actinobacteria strains.</title>
        <authorList>
            <person name="Klenk H.-P."/>
        </authorList>
    </citation>
    <scope>NUCLEOTIDE SEQUENCE [LARGE SCALE GENOMIC DNA]</scope>
    <source>
        <strain evidence="1 2">DSM 44254</strain>
    </source>
</reference>
<protein>
    <submittedName>
        <fullName evidence="1">Uncharacterized protein</fullName>
    </submittedName>
</protein>
<sequence length="91" mass="9827">MCHATTAPPRPAETRALREALALLKARFPGALIWFGNATGHFWALTDDRLVEALTPADLARRLEAGRAAVSARQVAPPSWSAQALHPAYGR</sequence>
<organism evidence="1 2">
    <name type="scientific">Actinocorallia herbida</name>
    <dbReference type="NCBI Taxonomy" id="58109"/>
    <lineage>
        <taxon>Bacteria</taxon>
        <taxon>Bacillati</taxon>
        <taxon>Actinomycetota</taxon>
        <taxon>Actinomycetes</taxon>
        <taxon>Streptosporangiales</taxon>
        <taxon>Thermomonosporaceae</taxon>
        <taxon>Actinocorallia</taxon>
    </lineage>
</organism>
<accession>A0A3N1D1P3</accession>
<evidence type="ECO:0000313" key="2">
    <source>
        <dbReference type="Proteomes" id="UP000272400"/>
    </source>
</evidence>
<comment type="caution">
    <text evidence="1">The sequence shown here is derived from an EMBL/GenBank/DDBJ whole genome shotgun (WGS) entry which is preliminary data.</text>
</comment>
<name>A0A3N1D1P3_9ACTN</name>
<dbReference type="AlphaFoldDB" id="A0A3N1D1P3"/>
<dbReference type="Proteomes" id="UP000272400">
    <property type="component" value="Unassembled WGS sequence"/>
</dbReference>